<reference evidence="1 2" key="1">
    <citation type="submission" date="2018-08" db="EMBL/GenBank/DDBJ databases">
        <title>A genome reference for cultivated species of the human gut microbiota.</title>
        <authorList>
            <person name="Zou Y."/>
            <person name="Xue W."/>
            <person name="Luo G."/>
        </authorList>
    </citation>
    <scope>NUCLEOTIDE SEQUENCE [LARGE SCALE GENOMIC DNA]</scope>
    <source>
        <strain evidence="1 2">AM32-2AC</strain>
    </source>
</reference>
<dbReference type="Pfam" id="PF07388">
    <property type="entry name" value="A-2_8-polyST"/>
    <property type="match status" value="1"/>
</dbReference>
<gene>
    <name evidence="1" type="ORF">DW811_14415</name>
</gene>
<evidence type="ECO:0000313" key="2">
    <source>
        <dbReference type="Proteomes" id="UP000284794"/>
    </source>
</evidence>
<evidence type="ECO:0000313" key="1">
    <source>
        <dbReference type="EMBL" id="RHD04223.1"/>
    </source>
</evidence>
<dbReference type="EMBL" id="QSIS01000031">
    <property type="protein sequence ID" value="RHD04223.1"/>
    <property type="molecule type" value="Genomic_DNA"/>
</dbReference>
<dbReference type="AlphaFoldDB" id="A0A414D4G5"/>
<dbReference type="InterPro" id="IPR010866">
    <property type="entry name" value="A-2_8-polyST"/>
</dbReference>
<dbReference type="RefSeq" id="WP_118149290.1">
    <property type="nucleotide sequence ID" value="NZ_QSIS01000031.1"/>
</dbReference>
<dbReference type="Proteomes" id="UP000284794">
    <property type="component" value="Unassembled WGS sequence"/>
</dbReference>
<organism evidence="1 2">
    <name type="scientific">Lachnospira eligens</name>
    <dbReference type="NCBI Taxonomy" id="39485"/>
    <lineage>
        <taxon>Bacteria</taxon>
        <taxon>Bacillati</taxon>
        <taxon>Bacillota</taxon>
        <taxon>Clostridia</taxon>
        <taxon>Lachnospirales</taxon>
        <taxon>Lachnospiraceae</taxon>
        <taxon>Lachnospira</taxon>
    </lineage>
</organism>
<proteinExistence type="predicted"/>
<comment type="caution">
    <text evidence="1">The sequence shown here is derived from an EMBL/GenBank/DDBJ whole genome shotgun (WGS) entry which is preliminary data.</text>
</comment>
<sequence>MKVYCCFSLYNLYIAVAKAMVQNEKIDLVIGSQMPDYKNKIETIKSLDFINEIYVFDSVDYKNIKYKNTFDKIVNRKNYENKYINTKLKIDWTKYKDNIFLFNDFEILGWYFVNNQIRYHLIEDGLNFFKYFNKYYQVNKVDYDINSLKVRLKNKLNIGHRAFGTNQYVIDIEVNDKNGLTIDRENIIEIPRKEINDKLTLQQKKLIYGIFCKQKIINNNCNKTLLLCTQPLSEDGQLQNLEQQMQIYEDIIKEYTGMGYTITIKPHPRDKADYSNLCEKYNCLYIDKYIPTEVLNYDDSVFYDLALSITTTAIETLEFVRERKYLGFEFLGRYK</sequence>
<evidence type="ECO:0008006" key="3">
    <source>
        <dbReference type="Google" id="ProtNLM"/>
    </source>
</evidence>
<name>A0A414D4G5_9FIRM</name>
<dbReference type="Gene3D" id="3.40.50.11110">
    <property type="entry name" value="Sialyltransferase, C-terminal GT-B Rossman nucleotide-binding domain"/>
    <property type="match status" value="1"/>
</dbReference>
<accession>A0A414D4G5</accession>
<protein>
    <recommendedName>
        <fullName evidence="3">Lipooligosaccharide sialyltransferase</fullName>
    </recommendedName>
</protein>